<evidence type="ECO:0000313" key="2">
    <source>
        <dbReference type="Proteomes" id="UP000596329"/>
    </source>
</evidence>
<dbReference type="EMBL" id="CP059075">
    <property type="protein sequence ID" value="QRE04941.1"/>
    <property type="molecule type" value="Genomic_DNA"/>
</dbReference>
<dbReference type="Gene3D" id="2.40.160.130">
    <property type="entry name" value="Capsule assembly protein Wzi"/>
    <property type="match status" value="1"/>
</dbReference>
<dbReference type="KEGG" id="fpk:IA06_10380"/>
<evidence type="ECO:0000313" key="1">
    <source>
        <dbReference type="EMBL" id="QRE04941.1"/>
    </source>
</evidence>
<sequence length="704" mass="80612">MKKYLLLIATFFLAQNLFSQVSNQEKFPVFPACSNAMNQELVTCFNNQLQDFVYHNFQLPAVVKQNNFKGKIITLFEVDSTGTFKVLYADAMYSELITETKRVFSALPKITPPTYNGKPTYAKYTFTIAIPLQSTPQIAQEKLFQENKILNSSLISNIENPEFESVTLNYAAFKNPQFKSHLNIPFSHNLYTNFDDEMNQVGTNSHTASKPYTYSEVVKYHDFYAAYNAIKINKEGWWGRKIFNENLVSIQGEDYWFTLNPIFDLRMGKNNPSTQKYTYVNTRGLQIQGALGEQLSFATTIYESQGVFADYYNRYANSLRPNGGDPAIIPGIGIAKDFKTTKYDFPSADANIAYTPSKHLNLQLGYGRNFIGDGYRSLLEGDGASPYPYVKINTTFWKIKYTNTYMWLKDVRKDVTLGRTYATKYMANHYLSWNASKRLNIGFFESVIWTNDNNRGFDLNFVNPIIFYRTVEFTSSARSGNAVLGLTSKYKWNNNINLYGQFLLDEFSLGEVKSGEKSWKNKYGYQLGAKYFNAFGIKNLYLQAEYNQVRPYVYAHSKAITNYGHNNQSMGHNWGSNFKELTAIARFHKNRLFADAKLSIGIRGLDFDTATDALNYGANIYKDYGDNRAYDKGVVIGQGDKTNVFIADVQAGYLLNPPTNLKLFGNLIYRNFSPQVNTTTNFKESTSWFSIGLRADVFNWYLDY</sequence>
<dbReference type="OMA" id="IKYTNTY"/>
<dbReference type="Proteomes" id="UP000596329">
    <property type="component" value="Chromosome"/>
</dbReference>
<protein>
    <submittedName>
        <fullName evidence="1">Gliding motility protein RemB</fullName>
    </submittedName>
</protein>
<dbReference type="InterPro" id="IPR038636">
    <property type="entry name" value="Wzi_sf"/>
</dbReference>
<dbReference type="KEGG" id="fpv:IA03_10440"/>
<dbReference type="KEGG" id="fpq:IB65_10660"/>
<reference evidence="1 2" key="1">
    <citation type="submission" date="2020-07" db="EMBL/GenBank/DDBJ databases">
        <title>Genomic characterization of Flavobacterium psychrophilum strains.</title>
        <authorList>
            <person name="Castillo D."/>
            <person name="Jorgensen J."/>
            <person name="Middelboe M."/>
        </authorList>
    </citation>
    <scope>NUCLEOTIDE SEQUENCE [LARGE SCALE GENOMIC DNA]</scope>
    <source>
        <strain evidence="1 2">FPS-R7</strain>
    </source>
</reference>
<dbReference type="RefSeq" id="WP_011964216.1">
    <property type="nucleotide sequence ID" value="NZ_CBCRUL010000001.1"/>
</dbReference>
<dbReference type="KEGG" id="fpw:IA04_10375"/>
<dbReference type="GeneID" id="66551699"/>
<accession>A0A7U2X608</accession>
<gene>
    <name evidence="1" type="ORF">H0H26_04965</name>
</gene>
<dbReference type="AlphaFoldDB" id="A0A7U2X608"/>
<organism evidence="1 2">
    <name type="scientific">Flavobacterium psychrophilum</name>
    <dbReference type="NCBI Taxonomy" id="96345"/>
    <lineage>
        <taxon>Bacteria</taxon>
        <taxon>Pseudomonadati</taxon>
        <taxon>Bacteroidota</taxon>
        <taxon>Flavobacteriia</taxon>
        <taxon>Flavobacteriales</taxon>
        <taxon>Flavobacteriaceae</taxon>
        <taxon>Flavobacterium</taxon>
    </lineage>
</organism>
<proteinExistence type="predicted"/>
<name>A0A7U2X608_FLAPS</name>